<dbReference type="InterPro" id="IPR021866">
    <property type="entry name" value="SpoIIAA-like"/>
</dbReference>
<organism evidence="1 2">
    <name type="scientific">Sulfitobacter sediminis</name>
    <dbReference type="NCBI Taxonomy" id="3234186"/>
    <lineage>
        <taxon>Bacteria</taxon>
        <taxon>Pseudomonadati</taxon>
        <taxon>Pseudomonadota</taxon>
        <taxon>Alphaproteobacteria</taxon>
        <taxon>Rhodobacterales</taxon>
        <taxon>Roseobacteraceae</taxon>
        <taxon>Sulfitobacter</taxon>
    </lineage>
</organism>
<dbReference type="Gene3D" id="3.40.50.10600">
    <property type="entry name" value="SpoIIaa-like domains"/>
    <property type="match status" value="1"/>
</dbReference>
<dbReference type="SUPFAM" id="SSF52091">
    <property type="entry name" value="SpoIIaa-like"/>
    <property type="match status" value="1"/>
</dbReference>
<dbReference type="RefSeq" id="WP_367877791.1">
    <property type="nucleotide sequence ID" value="NZ_JBFNXX010000006.1"/>
</dbReference>
<reference evidence="1 2" key="1">
    <citation type="submission" date="2024-07" db="EMBL/GenBank/DDBJ databases">
        <title>Marimonas sp.nov., isolated from tidal-flat sediment.</title>
        <authorList>
            <person name="Jayan J.N."/>
            <person name="Lee S.S."/>
        </authorList>
    </citation>
    <scope>NUCLEOTIDE SEQUENCE [LARGE SCALE GENOMIC DNA]</scope>
    <source>
        <strain evidence="1 2">MJW-29</strain>
    </source>
</reference>
<evidence type="ECO:0000313" key="1">
    <source>
        <dbReference type="EMBL" id="MEW9920096.1"/>
    </source>
</evidence>
<proteinExistence type="predicted"/>
<sequence>MTEEKQHFEILDGFAADVLAIAAHGQITREDYETVLIPEFKKKVAEESKVKLFFVFGDDFTGYSPGAAWDDAKFGLLHLRDFAGLAVVTDLQGVRLGMKAFAPLISGPVVVFHLDEMEEAKTWVNEWKHDQEGGPEVDVDARLSTLEDTA</sequence>
<dbReference type="Pfam" id="PF11964">
    <property type="entry name" value="SpoIIAA-like"/>
    <property type="match status" value="1"/>
</dbReference>
<evidence type="ECO:0000313" key="2">
    <source>
        <dbReference type="Proteomes" id="UP001556098"/>
    </source>
</evidence>
<name>A0ABV3RMI4_9RHOB</name>
<dbReference type="InterPro" id="IPR036513">
    <property type="entry name" value="STAS_dom_sf"/>
</dbReference>
<dbReference type="EMBL" id="JBFNXX010000006">
    <property type="protein sequence ID" value="MEW9920096.1"/>
    <property type="molecule type" value="Genomic_DNA"/>
</dbReference>
<protein>
    <submittedName>
        <fullName evidence="1">STAS/SEC14 domain-containing protein</fullName>
    </submittedName>
</protein>
<dbReference type="Proteomes" id="UP001556098">
    <property type="component" value="Unassembled WGS sequence"/>
</dbReference>
<accession>A0ABV3RMI4</accession>
<keyword evidence="2" id="KW-1185">Reference proteome</keyword>
<comment type="caution">
    <text evidence="1">The sequence shown here is derived from an EMBL/GenBank/DDBJ whole genome shotgun (WGS) entry which is preliminary data.</text>
</comment>
<dbReference type="InterPro" id="IPR038396">
    <property type="entry name" value="SpoIIAA-like_sf"/>
</dbReference>
<gene>
    <name evidence="1" type="ORF">AB2B41_10805</name>
</gene>